<proteinExistence type="predicted"/>
<gene>
    <name evidence="1" type="ORF">JMJ77_000136</name>
</gene>
<comment type="caution">
    <text evidence="1">The sequence shown here is derived from an EMBL/GenBank/DDBJ whole genome shotgun (WGS) entry which is preliminary data.</text>
</comment>
<evidence type="ECO:0000313" key="2">
    <source>
        <dbReference type="Proteomes" id="UP000699042"/>
    </source>
</evidence>
<keyword evidence="2" id="KW-1185">Reference proteome</keyword>
<accession>A0A9P7RCA3</accession>
<name>A0A9P7RCA3_9PEZI</name>
<protein>
    <submittedName>
        <fullName evidence="1">Uncharacterized protein</fullName>
    </submittedName>
</protein>
<reference evidence="1" key="1">
    <citation type="submission" date="2021-05" db="EMBL/GenBank/DDBJ databases">
        <title>Comparative genomics of three Colletotrichum scovillei strains and genetic complementation revealed genes involved fungal growth and virulence on chili pepper.</title>
        <authorList>
            <person name="Hsieh D.-K."/>
            <person name="Chuang S.-C."/>
            <person name="Chen C.-Y."/>
            <person name="Chao Y.-T."/>
            <person name="Lu M.-Y.J."/>
            <person name="Lee M.-H."/>
            <person name="Shih M.-C."/>
        </authorList>
    </citation>
    <scope>NUCLEOTIDE SEQUENCE</scope>
    <source>
        <strain evidence="1">Coll-153</strain>
    </source>
</reference>
<dbReference type="Proteomes" id="UP000699042">
    <property type="component" value="Unassembled WGS sequence"/>
</dbReference>
<dbReference type="EMBL" id="JAESDN010000003">
    <property type="protein sequence ID" value="KAG7053044.1"/>
    <property type="molecule type" value="Genomic_DNA"/>
</dbReference>
<evidence type="ECO:0000313" key="1">
    <source>
        <dbReference type="EMBL" id="KAG7053044.1"/>
    </source>
</evidence>
<feature type="non-terminal residue" evidence="1">
    <location>
        <position position="1"/>
    </location>
</feature>
<organism evidence="1 2">
    <name type="scientific">Colletotrichum scovillei</name>
    <dbReference type="NCBI Taxonomy" id="1209932"/>
    <lineage>
        <taxon>Eukaryota</taxon>
        <taxon>Fungi</taxon>
        <taxon>Dikarya</taxon>
        <taxon>Ascomycota</taxon>
        <taxon>Pezizomycotina</taxon>
        <taxon>Sordariomycetes</taxon>
        <taxon>Hypocreomycetidae</taxon>
        <taxon>Glomerellales</taxon>
        <taxon>Glomerellaceae</taxon>
        <taxon>Colletotrichum</taxon>
        <taxon>Colletotrichum acutatum species complex</taxon>
    </lineage>
</organism>
<sequence length="27" mass="2961">MVEAGLSSVTMIQRGTTWVLPAEHYLA</sequence>
<dbReference type="AlphaFoldDB" id="A0A9P7RCA3"/>